<feature type="disulfide bond" evidence="14">
    <location>
        <begin position="472"/>
        <end position="481"/>
    </location>
</feature>
<evidence type="ECO:0000256" key="15">
    <source>
        <dbReference type="RuleBase" id="RU000633"/>
    </source>
</evidence>
<dbReference type="OMA" id="THTTHFR"/>
<dbReference type="Pfam" id="PF18372">
    <property type="entry name" value="I-EGF_1"/>
    <property type="match status" value="1"/>
</dbReference>
<evidence type="ECO:0000256" key="10">
    <source>
        <dbReference type="ARBA" id="ARBA00023037"/>
    </source>
</evidence>
<feature type="disulfide bond" evidence="14">
    <location>
        <begin position="188"/>
        <end position="191"/>
    </location>
</feature>
<feature type="disulfide bond" evidence="14">
    <location>
        <begin position="604"/>
        <end position="609"/>
    </location>
</feature>
<feature type="disulfide bond" evidence="14">
    <location>
        <begin position="557"/>
        <end position="563"/>
    </location>
</feature>
<gene>
    <name evidence="21" type="primary">100633752</name>
</gene>
<dbReference type="EnsemblMetazoa" id="Aqu2.1.41060_001">
    <property type="protein sequence ID" value="Aqu2.1.41060_001"/>
    <property type="gene ID" value="Aqu2.1.41060"/>
</dbReference>
<evidence type="ECO:0000256" key="5">
    <source>
        <dbReference type="ARBA" id="ARBA00022692"/>
    </source>
</evidence>
<dbReference type="InterPro" id="IPR057243">
    <property type="entry name" value="Integrin_I-EGF_CS"/>
</dbReference>
<dbReference type="EnsemblMetazoa" id="XM_011411473.2">
    <property type="protein sequence ID" value="XP_011409775.1"/>
    <property type="gene ID" value="LOC100633752"/>
</dbReference>
<dbReference type="Gene3D" id="2.10.25.10">
    <property type="entry name" value="Laminin"/>
    <property type="match status" value="3"/>
</dbReference>
<dbReference type="PROSITE" id="PS00243">
    <property type="entry name" value="I_EGF_1"/>
    <property type="match status" value="2"/>
</dbReference>
<dbReference type="FunFam" id="3.40.50.410:FF:000002">
    <property type="entry name" value="Integrin beta"/>
    <property type="match status" value="1"/>
</dbReference>
<feature type="disulfide bond" evidence="14">
    <location>
        <begin position="519"/>
        <end position="533"/>
    </location>
</feature>
<reference evidence="21" key="2">
    <citation type="submission" date="2017-05" db="UniProtKB">
        <authorList>
            <consortium name="EnsemblMetazoa"/>
        </authorList>
    </citation>
    <scope>IDENTIFICATION</scope>
</reference>
<feature type="disulfide bond" evidence="14">
    <location>
        <begin position="33"/>
        <end position="43"/>
    </location>
</feature>
<dbReference type="OrthoDB" id="410592at2759"/>
<dbReference type="PRINTS" id="PR01186">
    <property type="entry name" value="INTEGRINB"/>
</dbReference>
<dbReference type="GO" id="GO:0033627">
    <property type="term" value="P:cell adhesion mediated by integrin"/>
    <property type="evidence" value="ECO:0007669"/>
    <property type="project" value="TreeGrafter"/>
</dbReference>
<dbReference type="FunCoup" id="A0A1X7VMI9">
    <property type="interactions" value="733"/>
</dbReference>
<dbReference type="InterPro" id="IPR036465">
    <property type="entry name" value="vWFA_dom_sf"/>
</dbReference>
<evidence type="ECO:0000256" key="2">
    <source>
        <dbReference type="ARBA" id="ARBA00007449"/>
    </source>
</evidence>
<keyword evidence="11 17" id="KW-0472">Membrane</keyword>
<dbReference type="InterPro" id="IPR014836">
    <property type="entry name" value="Integrin_bsu_cyt_dom"/>
</dbReference>
<feature type="disulfide bond" evidence="14">
    <location>
        <begin position="512"/>
        <end position="517"/>
    </location>
</feature>
<reference evidence="22" key="1">
    <citation type="journal article" date="2010" name="Nature">
        <title>The Amphimedon queenslandica genome and the evolution of animal complexity.</title>
        <authorList>
            <person name="Srivastava M."/>
            <person name="Simakov O."/>
            <person name="Chapman J."/>
            <person name="Fahey B."/>
            <person name="Gauthier M.E."/>
            <person name="Mitros T."/>
            <person name="Richards G.S."/>
            <person name="Conaco C."/>
            <person name="Dacre M."/>
            <person name="Hellsten U."/>
            <person name="Larroux C."/>
            <person name="Putnam N.H."/>
            <person name="Stanke M."/>
            <person name="Adamska M."/>
            <person name="Darling A."/>
            <person name="Degnan S.M."/>
            <person name="Oakley T.H."/>
            <person name="Plachetzki D.C."/>
            <person name="Zhai Y."/>
            <person name="Adamski M."/>
            <person name="Calcino A."/>
            <person name="Cummins S.F."/>
            <person name="Goodstein D.M."/>
            <person name="Harris C."/>
            <person name="Jackson D.J."/>
            <person name="Leys S.P."/>
            <person name="Shu S."/>
            <person name="Woodcroft B.J."/>
            <person name="Vervoort M."/>
            <person name="Kosik K.S."/>
            <person name="Manning G."/>
            <person name="Degnan B.M."/>
            <person name="Rokhsar D.S."/>
        </authorList>
    </citation>
    <scope>NUCLEOTIDE SEQUENCE [LARGE SCALE GENOMIC DNA]</scope>
</reference>
<feature type="disulfide bond" evidence="14">
    <location>
        <begin position="387"/>
        <end position="395"/>
    </location>
</feature>
<evidence type="ECO:0000259" key="19">
    <source>
        <dbReference type="SMART" id="SM00187"/>
    </source>
</evidence>
<dbReference type="InterPro" id="IPR015812">
    <property type="entry name" value="Integrin_bsu"/>
</dbReference>
<feature type="disulfide bond" evidence="14">
    <location>
        <begin position="239"/>
        <end position="280"/>
    </location>
</feature>
<evidence type="ECO:0000313" key="21">
    <source>
        <dbReference type="EnsemblMetazoa" id="Aqu2.1.41060_001"/>
    </source>
</evidence>
<dbReference type="KEGG" id="aqu:100633752"/>
<feature type="disulfide bond" evidence="14">
    <location>
        <begin position="641"/>
        <end position="712"/>
    </location>
</feature>
<dbReference type="PANTHER" id="PTHR10082">
    <property type="entry name" value="INTEGRIN BETA SUBUNIT"/>
    <property type="match status" value="1"/>
</dbReference>
<evidence type="ECO:0000256" key="12">
    <source>
        <dbReference type="ARBA" id="ARBA00023157"/>
    </source>
</evidence>
<evidence type="ECO:0000313" key="22">
    <source>
        <dbReference type="Proteomes" id="UP000007879"/>
    </source>
</evidence>
<feature type="domain" description="Integrin beta subunit cytoplasmic" evidence="20">
    <location>
        <begin position="741"/>
        <end position="786"/>
    </location>
</feature>
<keyword evidence="10 15" id="KW-0401">Integrin</keyword>
<dbReference type="GO" id="GO:0098609">
    <property type="term" value="P:cell-cell adhesion"/>
    <property type="evidence" value="ECO:0007669"/>
    <property type="project" value="TreeGrafter"/>
</dbReference>
<dbReference type="SUPFAM" id="SSF53300">
    <property type="entry name" value="vWA-like"/>
    <property type="match status" value="1"/>
</dbReference>
<dbReference type="AlphaFoldDB" id="A0A1X7VMI9"/>
<feature type="disulfide bond" evidence="14">
    <location>
        <begin position="514"/>
        <end position="549"/>
    </location>
</feature>
<keyword evidence="9 17" id="KW-1133">Transmembrane helix</keyword>
<keyword evidence="6 18" id="KW-0732">Signal</keyword>
<dbReference type="GO" id="GO:0009986">
    <property type="term" value="C:cell surface"/>
    <property type="evidence" value="ECO:0007669"/>
    <property type="project" value="TreeGrafter"/>
</dbReference>
<dbReference type="Pfam" id="PF00362">
    <property type="entry name" value="Integrin_beta"/>
    <property type="match status" value="1"/>
</dbReference>
<dbReference type="GO" id="GO:0007160">
    <property type="term" value="P:cell-matrix adhesion"/>
    <property type="evidence" value="ECO:0007669"/>
    <property type="project" value="TreeGrafter"/>
</dbReference>
<dbReference type="Gene3D" id="1.20.5.100">
    <property type="entry name" value="Cytochrome c1, transmembrane anchor, C-terminal"/>
    <property type="match status" value="1"/>
</dbReference>
<keyword evidence="8 15" id="KW-0130">Cell adhesion</keyword>
<dbReference type="Proteomes" id="UP000007879">
    <property type="component" value="Unassembled WGS sequence"/>
</dbReference>
<feature type="disulfide bond" evidence="14">
    <location>
        <begin position="635"/>
        <end position="644"/>
    </location>
</feature>
<feature type="signal peptide" evidence="18">
    <location>
        <begin position="1"/>
        <end position="20"/>
    </location>
</feature>
<dbReference type="InterPro" id="IPR002369">
    <property type="entry name" value="Integrin_bsu_VWA"/>
</dbReference>
<dbReference type="Gene3D" id="2.60.40.1510">
    <property type="entry name" value="ntegrin, alpha v. Chain A, domain 3"/>
    <property type="match status" value="1"/>
</dbReference>
<dbReference type="InterPro" id="IPR040622">
    <property type="entry name" value="EGF_integrin_1"/>
</dbReference>
<sequence length="786" mass="84875">MHLLLALAVILHFGSIQVYSQDTNLICNAQTSCNDCIQASPSCIWCADPNHSGTRCYSGQTSNVDCSSSNSSTNYIQNPASRVISQSNDSFTDLNQISPQSVSISIRRGQPVKFNVTVKPAPNFPLDLYLLMDLSYSMNNDLDHLKSLGGRIADTIRSISTNYQLGFGTFVDKPLAPYVDTRPGAKPCGTCQVPYSFRHVISLGNDSDRFNQGVQERIISGNRDAPEGGFDGFLQSIVCQDLIGWRRNARHLLLYITDAGFHYAGDGKLGGAVIPHNGQCLMPSQPANGNPVDYTQYDVYDYPSIGQIRQKLREYDIIPLFAAESSAEPFYTALASELEGADVGELASDSSNVLTLIQESYTRVSQRVIISPDNVPGLSFNITPISCPTIVGQACEGVTLDSNATFEITANLLQCSEALTQQATMVTFRVLGFGSFTVNVSTICSCECEQQQDINSTACSTFGTSSCGICQCNEGRFGDMCQCDGRDATSSNTTMCEISTLNGQVCSGRGTCVCGRCNCDTREGDLEYFGVNCECDNFQCDRDSEGQICGGRDRGVCTCDGQCQCLTSSISGRPYTGSACDCSPDDNTCINPGDQVVCSGNGECVCGACECNSEDFTGTYCQICTTPSACPVASCNDTMQCAICLVDNTASNCEACNDTINRVNGIGSGYMINGNRAIPCDFSSGGCEYRYYVALDDNGNPLPIHFDDDSGCAATVAPWIIAVSIIVALLIIGLILLALIKLLLMLLDYMEVKKFMAEVQDPKFRKNENPLFESPNKEYKNPTYGQ</sequence>
<feature type="disulfide bond" evidence="14">
    <location>
        <begin position="535"/>
        <end position="540"/>
    </location>
</feature>
<keyword evidence="4" id="KW-0245">EGF-like domain</keyword>
<dbReference type="SUPFAM" id="SSF69179">
    <property type="entry name" value="Integrin domains"/>
    <property type="match status" value="1"/>
</dbReference>
<dbReference type="Gene3D" id="3.40.50.410">
    <property type="entry name" value="von Willebrand factor, type A domain"/>
    <property type="match status" value="1"/>
</dbReference>
<dbReference type="GO" id="GO:0016477">
    <property type="term" value="P:cell migration"/>
    <property type="evidence" value="ECO:0007669"/>
    <property type="project" value="TreeGrafter"/>
</dbReference>
<evidence type="ECO:0000256" key="9">
    <source>
        <dbReference type="ARBA" id="ARBA00022989"/>
    </source>
</evidence>
<keyword evidence="5 15" id="KW-0812">Transmembrane</keyword>
<feature type="chain" id="PRO_5010865962" description="Integrin beta" evidence="18">
    <location>
        <begin position="21"/>
        <end position="786"/>
    </location>
</feature>
<feature type="disulfide bond" evidence="14">
    <location>
        <begin position="559"/>
        <end position="598"/>
    </location>
</feature>
<dbReference type="SUPFAM" id="SSF57196">
    <property type="entry name" value="EGF/Laminin"/>
    <property type="match status" value="1"/>
</dbReference>
<dbReference type="InterPro" id="IPR057073">
    <property type="entry name" value="EGF_integrin_2"/>
</dbReference>
<keyword evidence="7" id="KW-0677">Repeat</keyword>
<dbReference type="GO" id="GO:0008305">
    <property type="term" value="C:integrin complex"/>
    <property type="evidence" value="ECO:0007669"/>
    <property type="project" value="TreeGrafter"/>
</dbReference>
<evidence type="ECO:0000256" key="16">
    <source>
        <dbReference type="SAM" id="MobiDB-lite"/>
    </source>
</evidence>
<dbReference type="SMART" id="SM00187">
    <property type="entry name" value="INB"/>
    <property type="match status" value="1"/>
</dbReference>
<evidence type="ECO:0000256" key="8">
    <source>
        <dbReference type="ARBA" id="ARBA00022889"/>
    </source>
</evidence>
<evidence type="ECO:0000256" key="11">
    <source>
        <dbReference type="ARBA" id="ARBA00023136"/>
    </source>
</evidence>
<dbReference type="Pfam" id="PF23105">
    <property type="entry name" value="EGF_integrin"/>
    <property type="match status" value="2"/>
</dbReference>
<dbReference type="PANTHER" id="PTHR10082:SF60">
    <property type="entry name" value="INTEGRIN BETA-PS"/>
    <property type="match status" value="1"/>
</dbReference>
<comment type="similarity">
    <text evidence="2 15">Belongs to the integrin beta chain family.</text>
</comment>
<protein>
    <recommendedName>
        <fullName evidence="15">Integrin beta</fullName>
    </recommendedName>
</protein>
<keyword evidence="3" id="KW-1003">Cell membrane</keyword>
<evidence type="ECO:0000256" key="3">
    <source>
        <dbReference type="ARBA" id="ARBA00022475"/>
    </source>
</evidence>
<keyword evidence="13" id="KW-0325">Glycoprotein</keyword>
<proteinExistence type="inferred from homology"/>
<evidence type="ECO:0000256" key="18">
    <source>
        <dbReference type="SAM" id="SignalP"/>
    </source>
</evidence>
<evidence type="ECO:0000256" key="13">
    <source>
        <dbReference type="ARBA" id="ARBA00023180"/>
    </source>
</evidence>
<evidence type="ECO:0000256" key="14">
    <source>
        <dbReference type="PIRSR" id="PIRSR002512-1"/>
    </source>
</evidence>
<keyword evidence="22" id="KW-1185">Reference proteome</keyword>
<feature type="disulfide bond" evidence="14">
    <location>
        <begin position="444"/>
        <end position="448"/>
    </location>
</feature>
<dbReference type="GO" id="GO:0007229">
    <property type="term" value="P:integrin-mediated signaling pathway"/>
    <property type="evidence" value="ECO:0007669"/>
    <property type="project" value="UniProtKB-KW"/>
</dbReference>
<evidence type="ECO:0000256" key="7">
    <source>
        <dbReference type="ARBA" id="ARBA00022737"/>
    </source>
</evidence>
<dbReference type="InParanoid" id="A0A1X7VMI9"/>
<comment type="subcellular location">
    <subcellularLocation>
        <location evidence="1 15">Cell membrane</location>
        <topology evidence="1 15">Single-pass type I membrane protein</topology>
    </subcellularLocation>
</comment>
<feature type="disulfide bond" evidence="14">
    <location>
        <begin position="611"/>
        <end position="621"/>
    </location>
</feature>
<name>A0A1X7VMI9_AMPQE</name>
<evidence type="ECO:0000256" key="6">
    <source>
        <dbReference type="ARBA" id="ARBA00022729"/>
    </source>
</evidence>
<dbReference type="GO" id="GO:0005925">
    <property type="term" value="C:focal adhesion"/>
    <property type="evidence" value="ECO:0007669"/>
    <property type="project" value="TreeGrafter"/>
</dbReference>
<feature type="disulfide bond" evidence="14">
    <location>
        <begin position="565"/>
        <end position="580"/>
    </location>
</feature>
<feature type="transmembrane region" description="Helical" evidence="17">
    <location>
        <begin position="719"/>
        <end position="747"/>
    </location>
</feature>
<evidence type="ECO:0000256" key="4">
    <source>
        <dbReference type="ARBA" id="ARBA00022536"/>
    </source>
</evidence>
<dbReference type="GO" id="GO:0005178">
    <property type="term" value="F:integrin binding"/>
    <property type="evidence" value="ECO:0007669"/>
    <property type="project" value="TreeGrafter"/>
</dbReference>
<dbReference type="STRING" id="400682.A0A1X7VMI9"/>
<dbReference type="SUPFAM" id="SSF103575">
    <property type="entry name" value="Plexin repeat"/>
    <property type="match status" value="1"/>
</dbReference>
<feature type="disulfide bond" evidence="14">
    <location>
        <begin position="46"/>
        <end position="56"/>
    </location>
</feature>
<feature type="disulfide bond" evidence="14">
    <location>
        <begin position="582"/>
        <end position="589"/>
    </location>
</feature>
<dbReference type="SMART" id="SM01241">
    <property type="entry name" value="Integrin_b_cyt"/>
    <property type="match status" value="1"/>
</dbReference>
<evidence type="ECO:0000256" key="17">
    <source>
        <dbReference type="SAM" id="Phobius"/>
    </source>
</evidence>
<accession>A0A1X7VMI9</accession>
<evidence type="ECO:0000256" key="1">
    <source>
        <dbReference type="ARBA" id="ARBA00004251"/>
    </source>
</evidence>
<dbReference type="eggNOG" id="KOG1226">
    <property type="taxonomic scope" value="Eukaryota"/>
</dbReference>
<feature type="disulfide bond" evidence="14">
    <location>
        <begin position="606"/>
        <end position="656"/>
    </location>
</feature>
<dbReference type="PIRSF" id="PIRSF002512">
    <property type="entry name" value="Integrin_B"/>
    <property type="match status" value="1"/>
</dbReference>
<evidence type="ECO:0000259" key="20">
    <source>
        <dbReference type="SMART" id="SM01241"/>
    </source>
</evidence>
<feature type="domain" description="Integrin beta subunit VWA" evidence="19">
    <location>
        <begin position="32"/>
        <end position="446"/>
    </location>
</feature>
<organism evidence="21">
    <name type="scientific">Amphimedon queenslandica</name>
    <name type="common">Sponge</name>
    <dbReference type="NCBI Taxonomy" id="400682"/>
    <lineage>
        <taxon>Eukaryota</taxon>
        <taxon>Metazoa</taxon>
        <taxon>Porifera</taxon>
        <taxon>Demospongiae</taxon>
        <taxon>Heteroscleromorpha</taxon>
        <taxon>Haplosclerida</taxon>
        <taxon>Niphatidae</taxon>
        <taxon>Amphimedon</taxon>
    </lineage>
</organism>
<dbReference type="InterPro" id="IPR032695">
    <property type="entry name" value="Integrin_dom_sf"/>
</dbReference>
<feature type="disulfide bond" evidence="14">
    <location>
        <begin position="467"/>
        <end position="506"/>
    </location>
</feature>
<keyword evidence="12 14" id="KW-1015">Disulfide bond</keyword>
<dbReference type="Pfam" id="PF08725">
    <property type="entry name" value="Integrin_b_cyt"/>
    <property type="match status" value="1"/>
</dbReference>
<feature type="region of interest" description="Disordered" evidence="16">
    <location>
        <begin position="766"/>
        <end position="786"/>
    </location>
</feature>